<evidence type="ECO:0000313" key="2">
    <source>
        <dbReference type="Proteomes" id="UP001177670"/>
    </source>
</evidence>
<sequence>MCIVKRTANTRAKLYKTLKESEEKTKSEAKWCPQIRQEITLPQFLFPRRRQESEVLDVNEIPATVYYCFVQMFYGGPAVRRKLTAYEIHAAIGPLKCCKVFDIFGSVRVPSRLKSSSSHHWPSSAPGDEFVIEALNFERAVLAPS</sequence>
<reference evidence="1" key="1">
    <citation type="submission" date="2021-10" db="EMBL/GenBank/DDBJ databases">
        <title>Melipona bicolor Genome sequencing and assembly.</title>
        <authorList>
            <person name="Araujo N.S."/>
            <person name="Arias M.C."/>
        </authorList>
    </citation>
    <scope>NUCLEOTIDE SEQUENCE</scope>
    <source>
        <strain evidence="1">USP_2M_L1-L4_2017</strain>
        <tissue evidence="1">Whole body</tissue>
    </source>
</reference>
<comment type="caution">
    <text evidence="1">The sequence shown here is derived from an EMBL/GenBank/DDBJ whole genome shotgun (WGS) entry which is preliminary data.</text>
</comment>
<dbReference type="AlphaFoldDB" id="A0AA40GC27"/>
<organism evidence="1 2">
    <name type="scientific">Melipona bicolor</name>
    <dbReference type="NCBI Taxonomy" id="60889"/>
    <lineage>
        <taxon>Eukaryota</taxon>
        <taxon>Metazoa</taxon>
        <taxon>Ecdysozoa</taxon>
        <taxon>Arthropoda</taxon>
        <taxon>Hexapoda</taxon>
        <taxon>Insecta</taxon>
        <taxon>Pterygota</taxon>
        <taxon>Neoptera</taxon>
        <taxon>Endopterygota</taxon>
        <taxon>Hymenoptera</taxon>
        <taxon>Apocrita</taxon>
        <taxon>Aculeata</taxon>
        <taxon>Apoidea</taxon>
        <taxon>Anthophila</taxon>
        <taxon>Apidae</taxon>
        <taxon>Melipona</taxon>
    </lineage>
</organism>
<name>A0AA40GC27_9HYME</name>
<proteinExistence type="predicted"/>
<dbReference type="Proteomes" id="UP001177670">
    <property type="component" value="Unassembled WGS sequence"/>
</dbReference>
<keyword evidence="2" id="KW-1185">Reference proteome</keyword>
<accession>A0AA40GC27</accession>
<dbReference type="EMBL" id="JAHYIQ010000002">
    <property type="protein sequence ID" value="KAK1134861.1"/>
    <property type="molecule type" value="Genomic_DNA"/>
</dbReference>
<evidence type="ECO:0000313" key="1">
    <source>
        <dbReference type="EMBL" id="KAK1134861.1"/>
    </source>
</evidence>
<protein>
    <submittedName>
        <fullName evidence="1">Uncharacterized protein</fullName>
    </submittedName>
</protein>
<gene>
    <name evidence="1" type="ORF">K0M31_007629</name>
</gene>